<evidence type="ECO:0000256" key="4">
    <source>
        <dbReference type="ARBA" id="ARBA00022475"/>
    </source>
</evidence>
<feature type="transmembrane region" description="Helical" evidence="9">
    <location>
        <begin position="395"/>
        <end position="415"/>
    </location>
</feature>
<dbReference type="InterPro" id="IPR004764">
    <property type="entry name" value="MdtF-like"/>
</dbReference>
<evidence type="ECO:0000256" key="8">
    <source>
        <dbReference type="ARBA" id="ARBA00023136"/>
    </source>
</evidence>
<gene>
    <name evidence="11" type="ORF">JCR33_09450</name>
</gene>
<evidence type="ECO:0000256" key="10">
    <source>
        <dbReference type="SAM" id="MobiDB-lite"/>
    </source>
</evidence>
<feature type="compositionally biased region" description="Pro residues" evidence="10">
    <location>
        <begin position="1043"/>
        <end position="1058"/>
    </location>
</feature>
<dbReference type="NCBIfam" id="NF000282">
    <property type="entry name" value="RND_permease_1"/>
    <property type="match status" value="1"/>
</dbReference>
<dbReference type="GO" id="GO:0015562">
    <property type="term" value="F:efflux transmembrane transporter activity"/>
    <property type="evidence" value="ECO:0007669"/>
    <property type="project" value="InterPro"/>
</dbReference>
<dbReference type="InterPro" id="IPR001036">
    <property type="entry name" value="Acrflvin-R"/>
</dbReference>
<dbReference type="FunFam" id="1.20.1640.10:FF:000001">
    <property type="entry name" value="Efflux pump membrane transporter"/>
    <property type="match status" value="1"/>
</dbReference>
<name>A0A934INN1_9HYPH</name>
<dbReference type="FunFam" id="3.30.70.1430:FF:000001">
    <property type="entry name" value="Efflux pump membrane transporter"/>
    <property type="match status" value="1"/>
</dbReference>
<reference evidence="11" key="1">
    <citation type="submission" date="2020-12" db="EMBL/GenBank/DDBJ databases">
        <title>Bacterial taxonomy.</title>
        <authorList>
            <person name="Pan X."/>
        </authorList>
    </citation>
    <scope>NUCLEOTIDE SEQUENCE</scope>
    <source>
        <strain evidence="11">B2012</strain>
    </source>
</reference>
<keyword evidence="3 9" id="KW-0813">Transport</keyword>
<organism evidence="11 12">
    <name type="scientific">Acuticoccus mangrovi</name>
    <dbReference type="NCBI Taxonomy" id="2796142"/>
    <lineage>
        <taxon>Bacteria</taxon>
        <taxon>Pseudomonadati</taxon>
        <taxon>Pseudomonadota</taxon>
        <taxon>Alphaproteobacteria</taxon>
        <taxon>Hyphomicrobiales</taxon>
        <taxon>Amorphaceae</taxon>
        <taxon>Acuticoccus</taxon>
    </lineage>
</organism>
<feature type="region of interest" description="Disordered" evidence="10">
    <location>
        <begin position="1035"/>
        <end position="1058"/>
    </location>
</feature>
<evidence type="ECO:0000256" key="6">
    <source>
        <dbReference type="ARBA" id="ARBA00022692"/>
    </source>
</evidence>
<comment type="similarity">
    <text evidence="2 9">Belongs to the resistance-nodulation-cell division (RND) (TC 2.A.6) family.</text>
</comment>
<dbReference type="NCBIfam" id="TIGR00915">
    <property type="entry name" value="2A0602"/>
    <property type="match status" value="1"/>
</dbReference>
<comment type="subcellular location">
    <subcellularLocation>
        <location evidence="1 9">Cell inner membrane</location>
        <topology evidence="1 9">Multi-pass membrane protein</topology>
    </subcellularLocation>
</comment>
<keyword evidence="4" id="KW-1003">Cell membrane</keyword>
<dbReference type="SUPFAM" id="SSF82693">
    <property type="entry name" value="Multidrug efflux transporter AcrB pore domain, PN1, PN2, PC1 and PC2 subdomains"/>
    <property type="match status" value="4"/>
</dbReference>
<evidence type="ECO:0000313" key="12">
    <source>
        <dbReference type="Proteomes" id="UP000609531"/>
    </source>
</evidence>
<dbReference type="Gene3D" id="1.20.1640.10">
    <property type="entry name" value="Multidrug efflux transporter AcrB transmembrane domain"/>
    <property type="match status" value="2"/>
</dbReference>
<dbReference type="Proteomes" id="UP000609531">
    <property type="component" value="Unassembled WGS sequence"/>
</dbReference>
<keyword evidence="7 9" id="KW-1133">Transmembrane helix</keyword>
<dbReference type="Gene3D" id="3.30.2090.10">
    <property type="entry name" value="Multidrug efflux transporter AcrB TolC docking domain, DN and DC subdomains"/>
    <property type="match status" value="2"/>
</dbReference>
<dbReference type="SUPFAM" id="SSF82714">
    <property type="entry name" value="Multidrug efflux transporter AcrB TolC docking domain, DN and DC subdomains"/>
    <property type="match status" value="2"/>
</dbReference>
<dbReference type="RefSeq" id="WP_198881812.1">
    <property type="nucleotide sequence ID" value="NZ_JAEKJA010000007.1"/>
</dbReference>
<feature type="transmembrane region" description="Helical" evidence="9">
    <location>
        <begin position="368"/>
        <end position="389"/>
    </location>
</feature>
<protein>
    <recommendedName>
        <fullName evidence="9">Efflux pump membrane transporter</fullName>
    </recommendedName>
</protein>
<evidence type="ECO:0000256" key="9">
    <source>
        <dbReference type="RuleBase" id="RU364070"/>
    </source>
</evidence>
<feature type="transmembrane region" description="Helical" evidence="9">
    <location>
        <begin position="921"/>
        <end position="945"/>
    </location>
</feature>
<comment type="caution">
    <text evidence="11">The sequence shown here is derived from an EMBL/GenBank/DDBJ whole genome shotgun (WGS) entry which is preliminary data.</text>
</comment>
<dbReference type="Gene3D" id="3.30.70.1320">
    <property type="entry name" value="Multidrug efflux transporter AcrB pore domain like"/>
    <property type="match status" value="1"/>
</dbReference>
<dbReference type="PANTHER" id="PTHR32063">
    <property type="match status" value="1"/>
</dbReference>
<feature type="transmembrane region" description="Helical" evidence="9">
    <location>
        <begin position="344"/>
        <end position="361"/>
    </location>
</feature>
<dbReference type="AlphaFoldDB" id="A0A934INN1"/>
<dbReference type="SUPFAM" id="SSF82866">
    <property type="entry name" value="Multidrug efflux transporter AcrB transmembrane domain"/>
    <property type="match status" value="2"/>
</dbReference>
<keyword evidence="8 9" id="KW-0472">Membrane</keyword>
<dbReference type="EMBL" id="JAEKJA010000007">
    <property type="protein sequence ID" value="MBJ3775910.1"/>
    <property type="molecule type" value="Genomic_DNA"/>
</dbReference>
<feature type="transmembrane region" description="Helical" evidence="9">
    <location>
        <begin position="966"/>
        <end position="985"/>
    </location>
</feature>
<feature type="transmembrane region" description="Helical" evidence="9">
    <location>
        <begin position="535"/>
        <end position="553"/>
    </location>
</feature>
<keyword evidence="5 9" id="KW-0997">Cell inner membrane</keyword>
<dbReference type="Gene3D" id="3.30.70.1440">
    <property type="entry name" value="Multidrug efflux transporter AcrB pore domain"/>
    <property type="match status" value="1"/>
</dbReference>
<dbReference type="Gene3D" id="3.30.70.1430">
    <property type="entry name" value="Multidrug efflux transporter AcrB pore domain"/>
    <property type="match status" value="2"/>
</dbReference>
<dbReference type="PRINTS" id="PR00702">
    <property type="entry name" value="ACRIFLAVINRP"/>
</dbReference>
<dbReference type="GO" id="GO:0009636">
    <property type="term" value="P:response to toxic substance"/>
    <property type="evidence" value="ECO:0007669"/>
    <property type="project" value="UniProtKB-ARBA"/>
</dbReference>
<proteinExistence type="inferred from homology"/>
<feature type="transmembrane region" description="Helical" evidence="9">
    <location>
        <begin position="997"/>
        <end position="1024"/>
    </location>
</feature>
<sequence>MISRVFVERPRLAIVISLVITIAGALCLMAMPVAQYPEITPPVVQVTASYPGADSETIALTVGAPIEEQVNGVEDMIYMSSTSSSAGTYTLSVTFAIGTDPDIAQVNTQNRVSQALAQLPQTVQALGVTTQAQSTNMLGVINVFSPDGRFDPIYISNYSTINVRDPLSRVEGVGNATLLGALDYSMRVWLDPIKLASLSLSTADITSAIQAQNIQASLGTIGGPPANDDQALQYTITGLGQFQSPEQFENIIIATGADGAVVRLRDVARIELGAQTYSALSSLNGKPAASVAIYQAPGANALGVMTDIREQLKDIKSRFPDGIDAELVYDSTLFVSASIEEIKMTLAITAVIVMLVTYVFLGNLRATIIPAATIPVSLIGVFVILLAVGFSANTISLFAVVLAIGIVVDDAIVVVENVERVMEEEGLDRRAATLKAMEQVQGPIISTTLVLFALFGPVAFFPGITGELFRQFAVTIASAVLLSSINALTLSPAICALVLKPTAKKILPLRAFDKVLDTTRNGYVGMVSMIARRSLIAGIAIVAAGVASGVILGKVPTDFIPNEDQGVLFVDVSLPSAAALPRSQAVSARINEIAQKTDGVANVITVSGYSLLTGAPASNTGLAVIVLKPWSERTTPETSLKAIYAHLTKEFAAMPEANVFAFPPPPIPGLGSAAGFDYRLQALGGQSPQELDQALKGLTVAANGEPAIGRAYSTFAADVPQIYLDIDRAKAESLNVPISSLYDTLQAQLGSKYVNDFSYLGRIFQVNIQADADYRDSIQDLNRIYVRSTDGNMVPVSTLARPHFTLGPDLSYRYNQFASAPINGSAAPGFSNGQAMAAMAAVSAKELPEGFSYSWSSMSYQEQGQSGTLGVLLALSVLFGYLFLVGLYESWMNPFAVLASVTVAALGAIGTIAYFGVTNNVYVQIGLVLLVGLAAKNAILIVEFAKEAREAGHTRYEAARQAAHMRFRAVLMTAFAFILGAVPLVTASGAGAVSRVVLGLTVMGGMFAATCIGIIFIPGLYVMFQWLGDVVSRRRDTPERTGAPPPPPHGQPHPAPAE</sequence>
<keyword evidence="6 9" id="KW-0812">Transmembrane</keyword>
<feature type="transmembrane region" description="Helical" evidence="9">
    <location>
        <begin position="895"/>
        <end position="915"/>
    </location>
</feature>
<evidence type="ECO:0000256" key="7">
    <source>
        <dbReference type="ARBA" id="ARBA00022989"/>
    </source>
</evidence>
<evidence type="ECO:0000256" key="3">
    <source>
        <dbReference type="ARBA" id="ARBA00022448"/>
    </source>
</evidence>
<dbReference type="PANTHER" id="PTHR32063:SF76">
    <property type="entry name" value="EFFLUX PUMP MEMBRANE TRANSPORTER"/>
    <property type="match status" value="1"/>
</dbReference>
<feature type="transmembrane region" description="Helical" evidence="9">
    <location>
        <begin position="867"/>
        <end position="888"/>
    </location>
</feature>
<evidence type="ECO:0000313" key="11">
    <source>
        <dbReference type="EMBL" id="MBJ3775910.1"/>
    </source>
</evidence>
<accession>A0A934INN1</accession>
<dbReference type="Pfam" id="PF00873">
    <property type="entry name" value="ACR_tran"/>
    <property type="match status" value="1"/>
</dbReference>
<evidence type="ECO:0000256" key="1">
    <source>
        <dbReference type="ARBA" id="ARBA00004429"/>
    </source>
</evidence>
<evidence type="ECO:0000256" key="2">
    <source>
        <dbReference type="ARBA" id="ARBA00010942"/>
    </source>
</evidence>
<feature type="transmembrane region" description="Helical" evidence="9">
    <location>
        <begin position="476"/>
        <end position="499"/>
    </location>
</feature>
<feature type="transmembrane region" description="Helical" evidence="9">
    <location>
        <begin position="444"/>
        <end position="464"/>
    </location>
</feature>
<dbReference type="InterPro" id="IPR027463">
    <property type="entry name" value="AcrB_DN_DC_subdom"/>
</dbReference>
<evidence type="ECO:0000256" key="5">
    <source>
        <dbReference type="ARBA" id="ARBA00022519"/>
    </source>
</evidence>
<feature type="transmembrane region" description="Helical" evidence="9">
    <location>
        <begin position="12"/>
        <end position="34"/>
    </location>
</feature>
<dbReference type="GO" id="GO:0042910">
    <property type="term" value="F:xenobiotic transmembrane transporter activity"/>
    <property type="evidence" value="ECO:0007669"/>
    <property type="project" value="TreeGrafter"/>
</dbReference>
<keyword evidence="12" id="KW-1185">Reference proteome</keyword>
<dbReference type="GO" id="GO:0005886">
    <property type="term" value="C:plasma membrane"/>
    <property type="evidence" value="ECO:0007669"/>
    <property type="project" value="UniProtKB-SubCell"/>
</dbReference>